<reference evidence="1" key="1">
    <citation type="journal article" date="2014" name="Front. Microbiol.">
        <title>High frequency of phylogenetically diverse reductive dehalogenase-homologous genes in deep subseafloor sedimentary metagenomes.</title>
        <authorList>
            <person name="Kawai M."/>
            <person name="Futagami T."/>
            <person name="Toyoda A."/>
            <person name="Takaki Y."/>
            <person name="Nishi S."/>
            <person name="Hori S."/>
            <person name="Arai W."/>
            <person name="Tsubouchi T."/>
            <person name="Morono Y."/>
            <person name="Uchiyama I."/>
            <person name="Ito T."/>
            <person name="Fujiyama A."/>
            <person name="Inagaki F."/>
            <person name="Takami H."/>
        </authorList>
    </citation>
    <scope>NUCLEOTIDE SEQUENCE</scope>
    <source>
        <strain evidence="1">Expedition CK06-06</strain>
    </source>
</reference>
<proteinExistence type="predicted"/>
<evidence type="ECO:0000313" key="1">
    <source>
        <dbReference type="EMBL" id="GAG85565.1"/>
    </source>
</evidence>
<dbReference type="AlphaFoldDB" id="X1AS95"/>
<accession>X1AS95</accession>
<comment type="caution">
    <text evidence="1">The sequence shown here is derived from an EMBL/GenBank/DDBJ whole genome shotgun (WGS) entry which is preliminary data.</text>
</comment>
<name>X1AS95_9ZZZZ</name>
<protein>
    <submittedName>
        <fullName evidence="1">Uncharacterized protein</fullName>
    </submittedName>
</protein>
<sequence length="187" mass="21995">MGTLMAGDYIDDVVNIRSYPHQIPLYHNSLYGDIASDVENYGIIITPDIKYGAIAFWQDAEANGVFNLGYGINLFKFDFGAFSSVVEDRTKLGFGFGRAFFSRRFDCSFIIYDELNYERYQFNLRYSERKADFIIVPKYKLNYYTGFYLPRRRLQSIAELFRNSETENHYPTQRQFKTRIDISIVVF</sequence>
<organism evidence="1">
    <name type="scientific">marine sediment metagenome</name>
    <dbReference type="NCBI Taxonomy" id="412755"/>
    <lineage>
        <taxon>unclassified sequences</taxon>
        <taxon>metagenomes</taxon>
        <taxon>ecological metagenomes</taxon>
    </lineage>
</organism>
<gene>
    <name evidence="1" type="ORF">S01H4_22193</name>
</gene>
<dbReference type="EMBL" id="BART01010134">
    <property type="protein sequence ID" value="GAG85565.1"/>
    <property type="molecule type" value="Genomic_DNA"/>
</dbReference>